<dbReference type="CDD" id="cd11304">
    <property type="entry name" value="Cadherin_repeat"/>
    <property type="match status" value="2"/>
</dbReference>
<dbReference type="SUPFAM" id="SSF49313">
    <property type="entry name" value="Cadherin-like"/>
    <property type="match status" value="2"/>
</dbReference>
<dbReference type="Gene3D" id="2.60.40.60">
    <property type="entry name" value="Cadherins"/>
    <property type="match status" value="2"/>
</dbReference>
<feature type="region of interest" description="Disordered" evidence="2">
    <location>
        <begin position="903"/>
        <end position="927"/>
    </location>
</feature>
<evidence type="ECO:0000256" key="1">
    <source>
        <dbReference type="PROSITE-ProRule" id="PRU00043"/>
    </source>
</evidence>
<organism evidence="5 6">
    <name type="scientific">Adineta ricciae</name>
    <name type="common">Rotifer</name>
    <dbReference type="NCBI Taxonomy" id="249248"/>
    <lineage>
        <taxon>Eukaryota</taxon>
        <taxon>Metazoa</taxon>
        <taxon>Spiralia</taxon>
        <taxon>Gnathifera</taxon>
        <taxon>Rotifera</taxon>
        <taxon>Eurotatoria</taxon>
        <taxon>Bdelloidea</taxon>
        <taxon>Adinetida</taxon>
        <taxon>Adinetidae</taxon>
        <taxon>Adineta</taxon>
    </lineage>
</organism>
<dbReference type="SMART" id="SM00112">
    <property type="entry name" value="CA"/>
    <property type="match status" value="2"/>
</dbReference>
<dbReference type="GO" id="GO:0050806">
    <property type="term" value="P:positive regulation of synaptic transmission"/>
    <property type="evidence" value="ECO:0007669"/>
    <property type="project" value="TreeGrafter"/>
</dbReference>
<dbReference type="PROSITE" id="PS50268">
    <property type="entry name" value="CADHERIN_2"/>
    <property type="match status" value="2"/>
</dbReference>
<feature type="compositionally biased region" description="Acidic residues" evidence="2">
    <location>
        <begin position="903"/>
        <end position="913"/>
    </location>
</feature>
<dbReference type="PRINTS" id="PR00205">
    <property type="entry name" value="CADHERIN"/>
</dbReference>
<name>A0A813MJH1_ADIRI</name>
<dbReference type="InterPro" id="IPR013320">
    <property type="entry name" value="ConA-like_dom_sf"/>
</dbReference>
<dbReference type="AlphaFoldDB" id="A0A813MJH1"/>
<feature type="chain" id="PRO_5032652722" description="Cadherin domain-containing protein" evidence="3">
    <location>
        <begin position="24"/>
        <end position="957"/>
    </location>
</feature>
<dbReference type="InterPro" id="IPR002126">
    <property type="entry name" value="Cadherin-like_dom"/>
</dbReference>
<feature type="domain" description="Cadherin" evidence="4">
    <location>
        <begin position="180"/>
        <end position="265"/>
    </location>
</feature>
<evidence type="ECO:0000259" key="4">
    <source>
        <dbReference type="PROSITE" id="PS50268"/>
    </source>
</evidence>
<dbReference type="PANTHER" id="PTHR14139">
    <property type="entry name" value="CALSYNTENIN"/>
    <property type="match status" value="1"/>
</dbReference>
<gene>
    <name evidence="5" type="ORF">EDS130_LOCUS465</name>
</gene>
<proteinExistence type="predicted"/>
<sequence length="957" mass="108178">MTMLWSNLLVIVAVLATPYVTVGETRTKPNWFDPVLSADAYTGHIKENERIVQLQPPLHASDADSINSPNGKICGYELSRHNHDDQMNDKTSNLPFDVDLNNGHAVIQLKSNIETVDCEIKQTYRLFIRAFDCASGNQRRYSERSPVIITVDDVNEYPPVFTHKNYLFKLHQDQVCSSCRVEATDDDCLNSNHRVCDYQIKTANVPFRIDSNGSISISKPLTGDKYEFDVVAVDCYPSSSNANVKLISEPARVTVKIIKSCKPRITDDNPSKLTIRSDHTHIFDTVHVDTCDETCAVENIVSTVTLDTNGIDSGCALEQCTLDDHEYVFVPKDVDSDRAPQSIYMSFDGLNQASIVQKTEFSGQLKNTFAIRMWMKHSNSESNEKEHIFCKSDEKLKNRHHAALLVQSGYLKLLIRKGPVSSNDKNVYSSEWVWKLSQLNDSQWHSYKLFVDYPNTVDLYVDNQLFVPGDDNYRVVHDFALPIIEQTGDTVFSVGACWHGRFARMAQYFTGQLSGLVIQQKEELSRSSTCVQNCQQYLDMPDIQKEAGLEFVSNVNRSVWTLRAESSESMEQLLKHVVYRNTFEPIGPSGQRSVSIETAVKCLGENYTYNLPTFSRRLAIDEQIRPTNIELKGDTNLHPTEEALNQGIYLFQHVSIFTDALKKDQVDISDCSINTTPDLSNGEHFIVPDENLEINNIRKDLTQTGLVLSGFGSIDTYQFILQQTAFISKTPAKYVDRTFSLVCIGAQEQITTNEVRVRMHVEKQTQPAPPPAAVLNNKLYVDNDDMKENLFDIDNSSTSSILSTVVIIITKGKDSQWCRTLLLSLSFCVTQMFLPPAPTWPIAIGICVSVSIAMSNPGDDMHSQMEWEDDIGLNIIVNPLEETKKSVPPMNVQNMDQIMDEYEGTSSEDDEECGEHSPNEYSSEEDEAYEINEIHAKKHHHQLEWDDEAMEYGPKKV</sequence>
<dbReference type="EMBL" id="CAJNOJ010000001">
    <property type="protein sequence ID" value="CAF0723184.1"/>
    <property type="molecule type" value="Genomic_DNA"/>
</dbReference>
<dbReference type="InterPro" id="IPR015919">
    <property type="entry name" value="Cadherin-like_sf"/>
</dbReference>
<dbReference type="GO" id="GO:0007156">
    <property type="term" value="P:homophilic cell adhesion via plasma membrane adhesion molecules"/>
    <property type="evidence" value="ECO:0007669"/>
    <property type="project" value="InterPro"/>
</dbReference>
<keyword evidence="1" id="KW-0106">Calcium</keyword>
<dbReference type="SUPFAM" id="SSF49899">
    <property type="entry name" value="Concanavalin A-like lectins/glucanases"/>
    <property type="match status" value="1"/>
</dbReference>
<feature type="domain" description="Cadherin" evidence="4">
    <location>
        <begin position="37"/>
        <end position="161"/>
    </location>
</feature>
<dbReference type="OrthoDB" id="10012272at2759"/>
<dbReference type="PANTHER" id="PTHR14139:SF2">
    <property type="entry name" value="CALSYNTENIN-1"/>
    <property type="match status" value="1"/>
</dbReference>
<keyword evidence="3" id="KW-0732">Signal</keyword>
<evidence type="ECO:0000256" key="3">
    <source>
        <dbReference type="SAM" id="SignalP"/>
    </source>
</evidence>
<comment type="caution">
    <text evidence="5">The sequence shown here is derived from an EMBL/GenBank/DDBJ whole genome shotgun (WGS) entry which is preliminary data.</text>
</comment>
<evidence type="ECO:0000313" key="6">
    <source>
        <dbReference type="Proteomes" id="UP000663852"/>
    </source>
</evidence>
<evidence type="ECO:0000313" key="5">
    <source>
        <dbReference type="EMBL" id="CAF0723184.1"/>
    </source>
</evidence>
<reference evidence="5" key="1">
    <citation type="submission" date="2021-02" db="EMBL/GenBank/DDBJ databases">
        <authorList>
            <person name="Nowell W R."/>
        </authorList>
    </citation>
    <scope>NUCLEOTIDE SEQUENCE</scope>
</reference>
<accession>A0A813MJH1</accession>
<evidence type="ECO:0000256" key="2">
    <source>
        <dbReference type="SAM" id="MobiDB-lite"/>
    </source>
</evidence>
<dbReference type="Gene3D" id="2.60.120.200">
    <property type="match status" value="1"/>
</dbReference>
<dbReference type="GO" id="GO:0009986">
    <property type="term" value="C:cell surface"/>
    <property type="evidence" value="ECO:0007669"/>
    <property type="project" value="TreeGrafter"/>
</dbReference>
<dbReference type="GO" id="GO:0005509">
    <property type="term" value="F:calcium ion binding"/>
    <property type="evidence" value="ECO:0007669"/>
    <property type="project" value="UniProtKB-UniRule"/>
</dbReference>
<dbReference type="Proteomes" id="UP000663852">
    <property type="component" value="Unassembled WGS sequence"/>
</dbReference>
<feature type="signal peptide" evidence="3">
    <location>
        <begin position="1"/>
        <end position="23"/>
    </location>
</feature>
<dbReference type="GO" id="GO:0051965">
    <property type="term" value="P:positive regulation of synapse assembly"/>
    <property type="evidence" value="ECO:0007669"/>
    <property type="project" value="TreeGrafter"/>
</dbReference>
<protein>
    <recommendedName>
        <fullName evidence="4">Cadherin domain-containing protein</fullName>
    </recommendedName>
</protein>
<dbReference type="GO" id="GO:0045211">
    <property type="term" value="C:postsynaptic membrane"/>
    <property type="evidence" value="ECO:0007669"/>
    <property type="project" value="TreeGrafter"/>
</dbReference>